<evidence type="ECO:0008006" key="5">
    <source>
        <dbReference type="Google" id="ProtNLM"/>
    </source>
</evidence>
<protein>
    <recommendedName>
        <fullName evidence="5">DUF3040 domain-containing protein</fullName>
    </recommendedName>
</protein>
<dbReference type="Proteomes" id="UP001061298">
    <property type="component" value="Plasmid punmamed2"/>
</dbReference>
<feature type="transmembrane region" description="Helical" evidence="2">
    <location>
        <begin position="64"/>
        <end position="87"/>
    </location>
</feature>
<keyword evidence="4" id="KW-1185">Reference proteome</keyword>
<dbReference type="EMBL" id="CP106794">
    <property type="protein sequence ID" value="UXY24884.1"/>
    <property type="molecule type" value="Genomic_DNA"/>
</dbReference>
<sequence length="115" mass="12500">MASATPSPKVETFEDDLDAILDAAKGEFAKKKDETKAARGRVRQITRRRRHQRRREITETITGTALRVLGYTITLAGVVAFGIALVFLVMGNLAAALTLFTVAGAAWGTAAVRRR</sequence>
<proteinExistence type="predicted"/>
<keyword evidence="2" id="KW-0812">Transmembrane</keyword>
<feature type="transmembrane region" description="Helical" evidence="2">
    <location>
        <begin position="93"/>
        <end position="112"/>
    </location>
</feature>
<keyword evidence="3" id="KW-0614">Plasmid</keyword>
<evidence type="ECO:0000313" key="4">
    <source>
        <dbReference type="Proteomes" id="UP001061298"/>
    </source>
</evidence>
<feature type="compositionally biased region" description="Basic residues" evidence="1">
    <location>
        <begin position="38"/>
        <end position="53"/>
    </location>
</feature>
<evidence type="ECO:0000256" key="2">
    <source>
        <dbReference type="SAM" id="Phobius"/>
    </source>
</evidence>
<geneLocation type="plasmid" evidence="3 4">
    <name>punmamed2</name>
</geneLocation>
<gene>
    <name evidence="3" type="ORF">N8I84_41285</name>
</gene>
<dbReference type="RefSeq" id="WP_263235104.1">
    <property type="nucleotide sequence ID" value="NZ_CP106794.1"/>
</dbReference>
<evidence type="ECO:0000256" key="1">
    <source>
        <dbReference type="SAM" id="MobiDB-lite"/>
    </source>
</evidence>
<name>A0ABY6EE77_9ACTN</name>
<reference evidence="3" key="1">
    <citation type="submission" date="2022-10" db="EMBL/GenBank/DDBJ databases">
        <authorList>
            <person name="Mo P."/>
        </authorList>
    </citation>
    <scope>NUCLEOTIDE SEQUENCE</scope>
    <source>
        <strain evidence="3">HUAS 13-4</strain>
        <plasmid evidence="3">punmamed2</plasmid>
    </source>
</reference>
<keyword evidence="2" id="KW-0472">Membrane</keyword>
<evidence type="ECO:0000313" key="3">
    <source>
        <dbReference type="EMBL" id="UXY24884.1"/>
    </source>
</evidence>
<keyword evidence="2" id="KW-1133">Transmembrane helix</keyword>
<organism evidence="3 4">
    <name type="scientific">Streptomyces cynarae</name>
    <dbReference type="NCBI Taxonomy" id="2981134"/>
    <lineage>
        <taxon>Bacteria</taxon>
        <taxon>Bacillati</taxon>
        <taxon>Actinomycetota</taxon>
        <taxon>Actinomycetes</taxon>
        <taxon>Kitasatosporales</taxon>
        <taxon>Streptomycetaceae</taxon>
        <taxon>Streptomyces</taxon>
    </lineage>
</organism>
<feature type="region of interest" description="Disordered" evidence="1">
    <location>
        <begin position="34"/>
        <end position="53"/>
    </location>
</feature>
<accession>A0ABY6EE77</accession>